<evidence type="ECO:0000256" key="1">
    <source>
        <dbReference type="ARBA" id="ARBA00004141"/>
    </source>
</evidence>
<evidence type="ECO:0000256" key="3">
    <source>
        <dbReference type="ARBA" id="ARBA00022692"/>
    </source>
</evidence>
<evidence type="ECO:0000256" key="5">
    <source>
        <dbReference type="ARBA" id="ARBA00023136"/>
    </source>
</evidence>
<keyword evidence="7" id="KW-1185">Reference proteome</keyword>
<keyword evidence="4" id="KW-1133">Transmembrane helix</keyword>
<dbReference type="Proteomes" id="UP000298488">
    <property type="component" value="Unassembled WGS sequence"/>
</dbReference>
<evidence type="ECO:0000256" key="4">
    <source>
        <dbReference type="ARBA" id="ARBA00022989"/>
    </source>
</evidence>
<dbReference type="OrthoDB" id="4773026at2"/>
<dbReference type="InterPro" id="IPR012506">
    <property type="entry name" value="TMEM86B-like"/>
</dbReference>
<protein>
    <submittedName>
        <fullName evidence="6">Lysoplasmalogenase</fullName>
    </submittedName>
</protein>
<evidence type="ECO:0000256" key="2">
    <source>
        <dbReference type="ARBA" id="ARBA00007375"/>
    </source>
</evidence>
<proteinExistence type="inferred from homology"/>
<comment type="similarity">
    <text evidence="2">Belongs to the TMEM86 family.</text>
</comment>
<dbReference type="PANTHER" id="PTHR31885:SF6">
    <property type="entry name" value="GH04784P"/>
    <property type="match status" value="1"/>
</dbReference>
<comment type="subcellular location">
    <subcellularLocation>
        <location evidence="1">Membrane</location>
        <topology evidence="1">Multi-pass membrane protein</topology>
    </subcellularLocation>
</comment>
<dbReference type="Pfam" id="PF07947">
    <property type="entry name" value="YhhN"/>
    <property type="match status" value="1"/>
</dbReference>
<gene>
    <name evidence="6" type="ORF">E3N84_02650</name>
</gene>
<accession>A0A4R8V974</accession>
<dbReference type="GO" id="GO:0016020">
    <property type="term" value="C:membrane"/>
    <property type="evidence" value="ECO:0007669"/>
    <property type="project" value="UniProtKB-SubCell"/>
</dbReference>
<keyword evidence="5" id="KW-0472">Membrane</keyword>
<dbReference type="GO" id="GO:0016787">
    <property type="term" value="F:hydrolase activity"/>
    <property type="evidence" value="ECO:0007669"/>
    <property type="project" value="TreeGrafter"/>
</dbReference>
<dbReference type="RefSeq" id="WP_104094936.1">
    <property type="nucleotide sequence ID" value="NZ_JACHBP010000001.1"/>
</dbReference>
<name>A0A4R8V974_9MICO</name>
<sequence length="228" mass="24714">MNKARVATVFAPYLLVSIVYLVAQAGDNGPLAGFLKPLLMPTLLAAFLYSLPRIRSELALLGTLGILFSWAGDVTLGAPGDLSFLVGLGFFLLAHVAYIVLFLRRLRMRRLRWAALVYLAWWVALVAILAPHLGALLIPVAVYGLVLGSMGAIGLSCNRWIAIGGALFVVSDTLLGLNRFLPGFELWQIDTIIMVTYLAAQGFIAYGAIRMAWMLAARTAPTLERVPA</sequence>
<evidence type="ECO:0000313" key="6">
    <source>
        <dbReference type="EMBL" id="TFB79055.1"/>
    </source>
</evidence>
<dbReference type="PANTHER" id="PTHR31885">
    <property type="entry name" value="GH04784P"/>
    <property type="match status" value="1"/>
</dbReference>
<comment type="caution">
    <text evidence="6">The sequence shown here is derived from an EMBL/GenBank/DDBJ whole genome shotgun (WGS) entry which is preliminary data.</text>
</comment>
<keyword evidence="3" id="KW-0812">Transmembrane</keyword>
<evidence type="ECO:0000313" key="7">
    <source>
        <dbReference type="Proteomes" id="UP000298488"/>
    </source>
</evidence>
<reference evidence="6 7" key="1">
    <citation type="submission" date="2019-03" db="EMBL/GenBank/DDBJ databases">
        <title>Genomics of glacier-inhabiting Cryobacterium strains.</title>
        <authorList>
            <person name="Liu Q."/>
            <person name="Xin Y.-H."/>
        </authorList>
    </citation>
    <scope>NUCLEOTIDE SEQUENCE [LARGE SCALE GENOMIC DNA]</scope>
    <source>
        <strain evidence="6 7">CGMCC 1.10440</strain>
    </source>
</reference>
<dbReference type="AlphaFoldDB" id="A0A4R8V974"/>
<organism evidence="6 7">
    <name type="scientific">Terrimesophilobacter mesophilus</name>
    <dbReference type="NCBI Taxonomy" id="433647"/>
    <lineage>
        <taxon>Bacteria</taxon>
        <taxon>Bacillati</taxon>
        <taxon>Actinomycetota</taxon>
        <taxon>Actinomycetes</taxon>
        <taxon>Micrococcales</taxon>
        <taxon>Microbacteriaceae</taxon>
        <taxon>Terrimesophilobacter</taxon>
    </lineage>
</organism>
<dbReference type="EMBL" id="SOFI01000003">
    <property type="protein sequence ID" value="TFB79055.1"/>
    <property type="molecule type" value="Genomic_DNA"/>
</dbReference>